<organism evidence="1 2">
    <name type="scientific">Fictibacillus enclensis</name>
    <dbReference type="NCBI Taxonomy" id="1017270"/>
    <lineage>
        <taxon>Bacteria</taxon>
        <taxon>Bacillati</taxon>
        <taxon>Bacillota</taxon>
        <taxon>Bacilli</taxon>
        <taxon>Bacillales</taxon>
        <taxon>Fictibacillaceae</taxon>
        <taxon>Fictibacillus</taxon>
    </lineage>
</organism>
<proteinExistence type="predicted"/>
<name>A0A0V8J1T2_9BACL</name>
<gene>
    <name evidence="1" type="ORF">AS030_18335</name>
</gene>
<dbReference type="AlphaFoldDB" id="A0A0V8J1T2"/>
<accession>A0A0V8J1T2</accession>
<sequence>MKFQVINHDLSIGDLKIVGVSISSLVLVGDAGHIALAAAFDTPPETLTVGTALVPLSVV</sequence>
<comment type="caution">
    <text evidence="1">The sequence shown here is derived from an EMBL/GenBank/DDBJ whole genome shotgun (WGS) entry which is preliminary data.</text>
</comment>
<dbReference type="Proteomes" id="UP000054099">
    <property type="component" value="Unassembled WGS sequence"/>
</dbReference>
<protein>
    <submittedName>
        <fullName evidence="1">Spore gernimation protein GerPD</fullName>
    </submittedName>
</protein>
<evidence type="ECO:0000313" key="1">
    <source>
        <dbReference type="EMBL" id="KSU80915.1"/>
    </source>
</evidence>
<keyword evidence="2" id="KW-1185">Reference proteome</keyword>
<reference evidence="1 2" key="1">
    <citation type="journal article" date="2014" name="Antonie Van Leeuwenhoek">
        <title>Fictibacillus enclensis sp. nov., isolated from marine sediment.</title>
        <authorList>
            <person name="Dastager S.G."/>
            <person name="Mawlankar R."/>
            <person name="Srinivasan K."/>
            <person name="Tang S.K."/>
            <person name="Lee J.C."/>
            <person name="Ramana V.V."/>
            <person name="Shouche Y.S."/>
        </authorList>
    </citation>
    <scope>NUCLEOTIDE SEQUENCE [LARGE SCALE GENOMIC DNA]</scope>
    <source>
        <strain evidence="1 2">NIO-1003</strain>
    </source>
</reference>
<evidence type="ECO:0000313" key="2">
    <source>
        <dbReference type="Proteomes" id="UP000054099"/>
    </source>
</evidence>
<dbReference type="RefSeq" id="WP_061974373.1">
    <property type="nucleotide sequence ID" value="NZ_FMAV01000004.1"/>
</dbReference>
<dbReference type="EMBL" id="LNQN01000006">
    <property type="protein sequence ID" value="KSU80915.1"/>
    <property type="molecule type" value="Genomic_DNA"/>
</dbReference>
<dbReference type="OrthoDB" id="2455313at2"/>